<accession>A0ABV8XQ50</accession>
<reference evidence="3" key="1">
    <citation type="journal article" date="2019" name="Int. J. Syst. Evol. Microbiol.">
        <title>The Global Catalogue of Microorganisms (GCM) 10K type strain sequencing project: providing services to taxonomists for standard genome sequencing and annotation.</title>
        <authorList>
            <consortium name="The Broad Institute Genomics Platform"/>
            <consortium name="The Broad Institute Genome Sequencing Center for Infectious Disease"/>
            <person name="Wu L."/>
            <person name="Ma J."/>
        </authorList>
    </citation>
    <scope>NUCLEOTIDE SEQUENCE [LARGE SCALE GENOMIC DNA]</scope>
    <source>
        <strain evidence="3">CCUG 56029</strain>
    </source>
</reference>
<feature type="region of interest" description="Disordered" evidence="1">
    <location>
        <begin position="221"/>
        <end position="281"/>
    </location>
</feature>
<proteinExistence type="predicted"/>
<evidence type="ECO:0000313" key="2">
    <source>
        <dbReference type="EMBL" id="MFC4427041.1"/>
    </source>
</evidence>
<feature type="compositionally biased region" description="Low complexity" evidence="1">
    <location>
        <begin position="221"/>
        <end position="239"/>
    </location>
</feature>
<feature type="compositionally biased region" description="Low complexity" evidence="1">
    <location>
        <begin position="95"/>
        <end position="113"/>
    </location>
</feature>
<dbReference type="EMBL" id="JBHSEH010000016">
    <property type="protein sequence ID" value="MFC4427041.1"/>
    <property type="molecule type" value="Genomic_DNA"/>
</dbReference>
<name>A0ABV8XQ50_9DEIO</name>
<gene>
    <name evidence="2" type="ORF">ACFOZ9_12555</name>
</gene>
<dbReference type="RefSeq" id="WP_380040135.1">
    <property type="nucleotide sequence ID" value="NZ_JBHSEH010000016.1"/>
</dbReference>
<feature type="region of interest" description="Disordered" evidence="1">
    <location>
        <begin position="1"/>
        <end position="21"/>
    </location>
</feature>
<evidence type="ECO:0000313" key="3">
    <source>
        <dbReference type="Proteomes" id="UP001595998"/>
    </source>
</evidence>
<sequence>MEHDINAPDLSTTRLPDLRPPQPVLPSTPAARLLNALAVRPALARSLSDGMILLVVCLGGLGAVVGLQKLSAPQRPPLAGMAELHAQMLSMPPVAHSSPAAVAPAGPTAAGPPVRQRQAERSAKPDQGAQTKQPEPGPAELRLARPITGQARQVVLQLTRAAGFILPDAVLARSTATADVASMLAAVGRPVPARTLLALQNAPSDPARIAELTRQLREVTPAAAATQGRGATRATTSAPNTLPEASSTALRAGVSRQDEDIAAHPPSAEAATPSHLQTTLDDPLPVNQLQVMTEQAVTPLTPRN</sequence>
<dbReference type="Proteomes" id="UP001595998">
    <property type="component" value="Unassembled WGS sequence"/>
</dbReference>
<protein>
    <submittedName>
        <fullName evidence="2">Uncharacterized protein</fullName>
    </submittedName>
</protein>
<keyword evidence="3" id="KW-1185">Reference proteome</keyword>
<feature type="region of interest" description="Disordered" evidence="1">
    <location>
        <begin position="95"/>
        <end position="140"/>
    </location>
</feature>
<evidence type="ECO:0000256" key="1">
    <source>
        <dbReference type="SAM" id="MobiDB-lite"/>
    </source>
</evidence>
<comment type="caution">
    <text evidence="2">The sequence shown here is derived from an EMBL/GenBank/DDBJ whole genome shotgun (WGS) entry which is preliminary data.</text>
</comment>
<organism evidence="2 3">
    <name type="scientific">Deinococcus navajonensis</name>
    <dbReference type="NCBI Taxonomy" id="309884"/>
    <lineage>
        <taxon>Bacteria</taxon>
        <taxon>Thermotogati</taxon>
        <taxon>Deinococcota</taxon>
        <taxon>Deinococci</taxon>
        <taxon>Deinococcales</taxon>
        <taxon>Deinococcaceae</taxon>
        <taxon>Deinococcus</taxon>
    </lineage>
</organism>